<dbReference type="SUPFAM" id="SSF47384">
    <property type="entry name" value="Homodimeric domain of signal transducing histidine kinase"/>
    <property type="match status" value="1"/>
</dbReference>
<dbReference type="Pfam" id="PF02518">
    <property type="entry name" value="HATPase_c"/>
    <property type="match status" value="1"/>
</dbReference>
<name>A0A4U0XJJ5_9PEZI</name>
<dbReference type="GO" id="GO:0005506">
    <property type="term" value="F:iron ion binding"/>
    <property type="evidence" value="ECO:0007669"/>
    <property type="project" value="InterPro"/>
</dbReference>
<accession>A0A4U0XJJ5</accession>
<dbReference type="InterPro" id="IPR011006">
    <property type="entry name" value="CheY-like_superfamily"/>
</dbReference>
<dbReference type="InterPro" id="IPR001789">
    <property type="entry name" value="Sig_transdc_resp-reg_receiver"/>
</dbReference>
<comment type="catalytic activity">
    <reaction evidence="1">
        <text>ATP + protein L-histidine = ADP + protein N-phospho-L-histidine.</text>
        <dbReference type="EC" id="2.7.13.3"/>
    </reaction>
</comment>
<dbReference type="Gene3D" id="1.10.630.10">
    <property type="entry name" value="Cytochrome P450"/>
    <property type="match status" value="1"/>
</dbReference>
<evidence type="ECO:0000313" key="16">
    <source>
        <dbReference type="EMBL" id="TKA77362.1"/>
    </source>
</evidence>
<keyword evidence="4" id="KW-0349">Heme</keyword>
<dbReference type="InterPro" id="IPR000014">
    <property type="entry name" value="PAS"/>
</dbReference>
<dbReference type="GO" id="GO:0004497">
    <property type="term" value="F:monooxygenase activity"/>
    <property type="evidence" value="ECO:0007669"/>
    <property type="project" value="UniProtKB-KW"/>
</dbReference>
<dbReference type="STRING" id="331657.A0A4U0XJJ5"/>
<dbReference type="InterPro" id="IPR003661">
    <property type="entry name" value="HisK_dim/P_dom"/>
</dbReference>
<dbReference type="Pfam" id="PF00067">
    <property type="entry name" value="p450"/>
    <property type="match status" value="1"/>
</dbReference>
<dbReference type="PROSITE" id="PS50109">
    <property type="entry name" value="HIS_KIN"/>
    <property type="match status" value="1"/>
</dbReference>
<dbReference type="Gene3D" id="3.40.50.2300">
    <property type="match status" value="1"/>
</dbReference>
<feature type="modified residue" description="4-aspartylphosphate" evidence="11">
    <location>
        <position position="1225"/>
    </location>
</feature>
<dbReference type="GO" id="GO:0000155">
    <property type="term" value="F:phosphorelay sensor kinase activity"/>
    <property type="evidence" value="ECO:0007669"/>
    <property type="project" value="InterPro"/>
</dbReference>
<keyword evidence="8" id="KW-0560">Oxidoreductase</keyword>
<dbReference type="FunFam" id="1.10.630.10:FF:000018">
    <property type="entry name" value="Cytochrome P450 monooxygenase"/>
    <property type="match status" value="1"/>
</dbReference>
<dbReference type="Pfam" id="PF00072">
    <property type="entry name" value="Response_reg"/>
    <property type="match status" value="1"/>
</dbReference>
<organism evidence="16 17">
    <name type="scientific">Cryomyces minteri</name>
    <dbReference type="NCBI Taxonomy" id="331657"/>
    <lineage>
        <taxon>Eukaryota</taxon>
        <taxon>Fungi</taxon>
        <taxon>Dikarya</taxon>
        <taxon>Ascomycota</taxon>
        <taxon>Pezizomycotina</taxon>
        <taxon>Dothideomycetes</taxon>
        <taxon>Dothideomycetes incertae sedis</taxon>
        <taxon>Cryomyces</taxon>
    </lineage>
</organism>
<feature type="domain" description="PAC" evidence="15">
    <location>
        <begin position="502"/>
        <end position="560"/>
    </location>
</feature>
<dbReference type="SMART" id="SM00387">
    <property type="entry name" value="HATPase_c"/>
    <property type="match status" value="1"/>
</dbReference>
<keyword evidence="10" id="KW-0503">Monooxygenase</keyword>
<evidence type="ECO:0000256" key="10">
    <source>
        <dbReference type="ARBA" id="ARBA00023033"/>
    </source>
</evidence>
<evidence type="ECO:0000256" key="4">
    <source>
        <dbReference type="ARBA" id="ARBA00022617"/>
    </source>
</evidence>
<dbReference type="PANTHER" id="PTHR43047:SF72">
    <property type="entry name" value="OSMOSENSING HISTIDINE PROTEIN KINASE SLN1"/>
    <property type="match status" value="1"/>
</dbReference>
<dbReference type="Pfam" id="PF13188">
    <property type="entry name" value="PAS_8"/>
    <property type="match status" value="1"/>
</dbReference>
<evidence type="ECO:0000259" key="15">
    <source>
        <dbReference type="PROSITE" id="PS50113"/>
    </source>
</evidence>
<protein>
    <recommendedName>
        <fullName evidence="3">histidine kinase</fullName>
        <ecNumber evidence="3">2.7.13.3</ecNumber>
    </recommendedName>
</protein>
<evidence type="ECO:0000256" key="12">
    <source>
        <dbReference type="SAM" id="MobiDB-lite"/>
    </source>
</evidence>
<dbReference type="InterPro" id="IPR003594">
    <property type="entry name" value="HATPase_dom"/>
</dbReference>
<dbReference type="SUPFAM" id="SSF55874">
    <property type="entry name" value="ATPase domain of HSP90 chaperone/DNA topoisomerase II/histidine kinase"/>
    <property type="match status" value="2"/>
</dbReference>
<dbReference type="InterPro" id="IPR000700">
    <property type="entry name" value="PAS-assoc_C"/>
</dbReference>
<dbReference type="Gene3D" id="1.10.287.130">
    <property type="match status" value="1"/>
</dbReference>
<evidence type="ECO:0000313" key="17">
    <source>
        <dbReference type="Proteomes" id="UP000308768"/>
    </source>
</evidence>
<dbReference type="GO" id="GO:0020037">
    <property type="term" value="F:heme binding"/>
    <property type="evidence" value="ECO:0007669"/>
    <property type="project" value="InterPro"/>
</dbReference>
<keyword evidence="5" id="KW-0808">Transferase</keyword>
<dbReference type="Proteomes" id="UP000308768">
    <property type="component" value="Unassembled WGS sequence"/>
</dbReference>
<dbReference type="Gene3D" id="3.30.565.10">
    <property type="entry name" value="Histidine kinase-like ATPase, C-terminal domain"/>
    <property type="match status" value="2"/>
</dbReference>
<evidence type="ECO:0000256" key="5">
    <source>
        <dbReference type="ARBA" id="ARBA00022679"/>
    </source>
</evidence>
<keyword evidence="9" id="KW-0408">Iron</keyword>
<dbReference type="CDD" id="cd00082">
    <property type="entry name" value="HisKA"/>
    <property type="match status" value="1"/>
</dbReference>
<feature type="compositionally biased region" description="Polar residues" evidence="12">
    <location>
        <begin position="509"/>
        <end position="519"/>
    </location>
</feature>
<evidence type="ECO:0000256" key="2">
    <source>
        <dbReference type="ARBA" id="ARBA00010617"/>
    </source>
</evidence>
<dbReference type="EC" id="2.7.13.3" evidence="3"/>
<dbReference type="InterPro" id="IPR002397">
    <property type="entry name" value="Cyt_P450_B"/>
</dbReference>
<evidence type="ECO:0000256" key="9">
    <source>
        <dbReference type="ARBA" id="ARBA00023004"/>
    </source>
</evidence>
<dbReference type="SUPFAM" id="SSF55785">
    <property type="entry name" value="PYP-like sensor domain (PAS domain)"/>
    <property type="match status" value="2"/>
</dbReference>
<feature type="domain" description="Histidine kinase" evidence="13">
    <location>
        <begin position="724"/>
        <end position="1100"/>
    </location>
</feature>
<sequence length="1671" mass="185716">MPHIRESAQINANLQPVPQSKRRKLFDWTLTPPPPDLTPFQRFTRNVDWSTSPLGPMESWPLQLRQMVCIVFADPSPAVVYWGDANLAIVYNEAYTHLIGQKHPELQGQNPRVGFAEIWDTFEPILEHGRETGGSITAGNQFLLLHRHGFLEETYFSWKFVPIIGPDGYVVGSHATVVEVTREIINDRRMSTIRAFGREIGAAKHLKDLWTRMLRGLDSNDKDIPVALLYSMQENTSMSTSPASLAGEAKPSSDDSAASLYVLEGFLGDPKCHEAVPERLDLERSDGQLAAAFRSSLLESGPMVVNVTDGRLPEALFKGIDSRGFGVPCAAAVICPIRSTSLKGALGFLVIGLNPRRPFDEDYENFIDLLIKQTATPHFSAVLLEEKLRRGQLIVKQAALDQAKLSEQLHARTQDFEQSEMKFSRFAQRSAVGLIMADSTGRLLYANSIWYAMARRPRDDSDQHYLLDAVIPDDKALTETMWNRLVTEKLPVEFQARFGQPTTSDHEPNQPTGQSSTPEATTAVLCSAYPDLDDDGNIKTVMACITDVTELKRVEAQLRRRTLEVEQSEMKWKRFADHAPVGVYVLDAQGQLEFANDKWFDLMQHPSDDVSSMSWLTNICSADKPKLEAAFAAVTALKGPVTTEFQLDRLWDNPHHGSKEDDASKPLVTLLGNAYAEVDEDGSINHVVGWLTDISAQKAAEDVFRKRMDEALEMKRQQENFIDMTSHEIRNPLSVILHCADDIVASLKDSQNSTAGSSASTTSTNYGSHISRARCHPHLTQEVVRSVVDSAETIAYCSLHQKRIVDDILTLSRLDSDLLEVSPVPVQPTQLIDHALKMFEIELNKADIELTLIKDQSLRDLKVHWLMFDPNRVGQILINLVTNAIKFTRDESRRLLTIKVSASLDKPNGKDDVVCYIPTSKQRTDHTLGQWSQQSGAKTTDVTNGNADIYTLRKYIKVGQILINLVTNAIKFTRDESRRLLTIKVSASLDKPNGKDDVVCYIPTSKQRTDHTLGAEWGNGEPVYLTLAVQDTGRGLTDEEQKVLFNRFSQASPKTHVQYGGSGLGLFISRQLTEMQGGQIGVASEAGKGSTFAFFLKTRRTRPPSLTNTEANKPLVLRIDGNISDLCGSSASPMQLQNNEGGDESVAAFTEESNHDSTEKDPETTNILIVEDNLINQRVLSKQLRSRGYAVDVANHGEEALSMLKETRFWEDKNNGKDLSVVLMDLEMPVMDGLTCVRKMRELQESGSIRDHIPVIVVTANARGNQIQAALDAGADGVTTKPYRIGEMIKQISRLAVKRSVNVELWDGSLAWLVVKHKDVCSVLTDERLSKQRTRPGFPEMDAGGKAAAKNKATFVDMDPPQHMQQRGMVEPFFSREHIDSMRPHIQRTVDSLLDAMVKEGGEKPVDLVEKFSLLVPSYIIYGILGVPFKDLEYLTQCNAIRSNGSATATEAAGANKELLDYIGNLVDQRREKPEDDLISKLVVEQLIPGHIEKLDAVQMAFLLLVAGNATMVNMINLGVVTLLQHPEQLKELKGDPSLAKAFVEELCRFHTASALATRRVAKVDIVLGGKKIKAGEGIIASTQSGNRDEEVFPNPDTFDMHRKRGSEQALGYGYGSHRCVAEWLARAELEIVFGTLFQKVPNLRLAMPMSEIKYSNPSQNVGITELPVVF</sequence>
<keyword evidence="7" id="KW-0418">Kinase</keyword>
<dbReference type="GO" id="GO:0005886">
    <property type="term" value="C:plasma membrane"/>
    <property type="evidence" value="ECO:0007669"/>
    <property type="project" value="TreeGrafter"/>
</dbReference>
<evidence type="ECO:0000256" key="11">
    <source>
        <dbReference type="PROSITE-ProRule" id="PRU00169"/>
    </source>
</evidence>
<dbReference type="CDD" id="cd11030">
    <property type="entry name" value="CYP105-like"/>
    <property type="match status" value="1"/>
</dbReference>
<dbReference type="OrthoDB" id="60033at2759"/>
<dbReference type="PRINTS" id="PR00359">
    <property type="entry name" value="BP450"/>
</dbReference>
<dbReference type="InterPro" id="IPR036097">
    <property type="entry name" value="HisK_dim/P_sf"/>
</dbReference>
<dbReference type="EMBL" id="NAJN01000191">
    <property type="protein sequence ID" value="TKA77362.1"/>
    <property type="molecule type" value="Genomic_DNA"/>
</dbReference>
<dbReference type="SUPFAM" id="SSF52172">
    <property type="entry name" value="CheY-like"/>
    <property type="match status" value="1"/>
</dbReference>
<dbReference type="PANTHER" id="PTHR43047">
    <property type="entry name" value="TWO-COMPONENT HISTIDINE PROTEIN KINASE"/>
    <property type="match status" value="1"/>
</dbReference>
<dbReference type="CDD" id="cd17546">
    <property type="entry name" value="REC_hyHK_CKI1_RcsC-like"/>
    <property type="match status" value="1"/>
</dbReference>
<reference evidence="16 17" key="1">
    <citation type="submission" date="2017-03" db="EMBL/GenBank/DDBJ databases">
        <title>Genomes of endolithic fungi from Antarctica.</title>
        <authorList>
            <person name="Coleine C."/>
            <person name="Masonjones S."/>
            <person name="Stajich J.E."/>
        </authorList>
    </citation>
    <scope>NUCLEOTIDE SEQUENCE [LARGE SCALE GENOMIC DNA]</scope>
    <source>
        <strain evidence="16 17">CCFEE 5187</strain>
    </source>
</reference>
<dbReference type="InterPro" id="IPR036890">
    <property type="entry name" value="HATPase_C_sf"/>
</dbReference>
<evidence type="ECO:0000259" key="14">
    <source>
        <dbReference type="PROSITE" id="PS50110"/>
    </source>
</evidence>
<dbReference type="GO" id="GO:0016705">
    <property type="term" value="F:oxidoreductase activity, acting on paired donors, with incorporation or reduction of molecular oxygen"/>
    <property type="evidence" value="ECO:0007669"/>
    <property type="project" value="InterPro"/>
</dbReference>
<dbReference type="PROSITE" id="PS50113">
    <property type="entry name" value="PAC"/>
    <property type="match status" value="1"/>
</dbReference>
<keyword evidence="11" id="KW-0597">Phosphoprotein</keyword>
<proteinExistence type="inferred from homology"/>
<dbReference type="CDD" id="cd00130">
    <property type="entry name" value="PAS"/>
    <property type="match status" value="2"/>
</dbReference>
<feature type="domain" description="Response regulatory" evidence="14">
    <location>
        <begin position="1166"/>
        <end position="1296"/>
    </location>
</feature>
<evidence type="ECO:0000256" key="8">
    <source>
        <dbReference type="ARBA" id="ARBA00023002"/>
    </source>
</evidence>
<dbReference type="SMART" id="SM00388">
    <property type="entry name" value="HisKA"/>
    <property type="match status" value="1"/>
</dbReference>
<dbReference type="InterPro" id="IPR035965">
    <property type="entry name" value="PAS-like_dom_sf"/>
</dbReference>
<evidence type="ECO:0000256" key="6">
    <source>
        <dbReference type="ARBA" id="ARBA00022723"/>
    </source>
</evidence>
<dbReference type="GO" id="GO:0009927">
    <property type="term" value="F:histidine phosphotransfer kinase activity"/>
    <property type="evidence" value="ECO:0007669"/>
    <property type="project" value="TreeGrafter"/>
</dbReference>
<dbReference type="InterPro" id="IPR001128">
    <property type="entry name" value="Cyt_P450"/>
</dbReference>
<dbReference type="InterPro" id="IPR036396">
    <property type="entry name" value="Cyt_P450_sf"/>
</dbReference>
<dbReference type="SMART" id="SM00448">
    <property type="entry name" value="REC"/>
    <property type="match status" value="1"/>
</dbReference>
<feature type="region of interest" description="Disordered" evidence="12">
    <location>
        <begin position="499"/>
        <end position="519"/>
    </location>
</feature>
<keyword evidence="17" id="KW-1185">Reference proteome</keyword>
<dbReference type="SMART" id="SM00091">
    <property type="entry name" value="PAS"/>
    <property type="match status" value="2"/>
</dbReference>
<dbReference type="SUPFAM" id="SSF48264">
    <property type="entry name" value="Cytochrome P450"/>
    <property type="match status" value="1"/>
</dbReference>
<keyword evidence="6" id="KW-0479">Metal-binding</keyword>
<evidence type="ECO:0000256" key="1">
    <source>
        <dbReference type="ARBA" id="ARBA00000085"/>
    </source>
</evidence>
<evidence type="ECO:0000256" key="7">
    <source>
        <dbReference type="ARBA" id="ARBA00022777"/>
    </source>
</evidence>
<comment type="similarity">
    <text evidence="2">Belongs to the cytochrome P450 family.</text>
</comment>
<dbReference type="InterPro" id="IPR005467">
    <property type="entry name" value="His_kinase_dom"/>
</dbReference>
<gene>
    <name evidence="16" type="ORF">B0A49_01501</name>
</gene>
<dbReference type="PROSITE" id="PS50110">
    <property type="entry name" value="RESPONSE_REGULATORY"/>
    <property type="match status" value="1"/>
</dbReference>
<evidence type="ECO:0000256" key="3">
    <source>
        <dbReference type="ARBA" id="ARBA00012438"/>
    </source>
</evidence>
<dbReference type="Gene3D" id="3.30.450.20">
    <property type="entry name" value="PAS domain"/>
    <property type="match status" value="3"/>
</dbReference>
<comment type="caution">
    <text evidence="16">The sequence shown here is derived from an EMBL/GenBank/DDBJ whole genome shotgun (WGS) entry which is preliminary data.</text>
</comment>
<evidence type="ECO:0000259" key="13">
    <source>
        <dbReference type="PROSITE" id="PS50109"/>
    </source>
</evidence>